<sequence length="154" mass="16281">MKSFSVIALLSSFGSLSLAQESFPGAGFRVQFEFLDLSSSANLSLPFATISGSILEHQSTLATRQEGVWSKPPAQIVVLTPLGNYTSGTTTVANFANFSIPDGATLDLRLGIKGRASVAPNIVFNVSYASPCSAFWTVTGDINTVVYSYEGLVC</sequence>
<comment type="caution">
    <text evidence="2">The sequence shown here is derived from an EMBL/GenBank/DDBJ whole genome shotgun (WGS) entry which is preliminary data.</text>
</comment>
<dbReference type="AlphaFoldDB" id="A0AAD7NGZ4"/>
<name>A0AAD7NGZ4_9AGAR</name>
<protein>
    <submittedName>
        <fullName evidence="2">Uncharacterized protein</fullName>
    </submittedName>
</protein>
<evidence type="ECO:0000313" key="2">
    <source>
        <dbReference type="EMBL" id="KAJ7759925.1"/>
    </source>
</evidence>
<keyword evidence="3" id="KW-1185">Reference proteome</keyword>
<feature type="signal peptide" evidence="1">
    <location>
        <begin position="1"/>
        <end position="19"/>
    </location>
</feature>
<accession>A0AAD7NGZ4</accession>
<organism evidence="2 3">
    <name type="scientific">Mycena metata</name>
    <dbReference type="NCBI Taxonomy" id="1033252"/>
    <lineage>
        <taxon>Eukaryota</taxon>
        <taxon>Fungi</taxon>
        <taxon>Dikarya</taxon>
        <taxon>Basidiomycota</taxon>
        <taxon>Agaricomycotina</taxon>
        <taxon>Agaricomycetes</taxon>
        <taxon>Agaricomycetidae</taxon>
        <taxon>Agaricales</taxon>
        <taxon>Marasmiineae</taxon>
        <taxon>Mycenaceae</taxon>
        <taxon>Mycena</taxon>
    </lineage>
</organism>
<evidence type="ECO:0000313" key="3">
    <source>
        <dbReference type="Proteomes" id="UP001215598"/>
    </source>
</evidence>
<feature type="chain" id="PRO_5042028038" evidence="1">
    <location>
        <begin position="20"/>
        <end position="154"/>
    </location>
</feature>
<keyword evidence="1" id="KW-0732">Signal</keyword>
<evidence type="ECO:0000256" key="1">
    <source>
        <dbReference type="SAM" id="SignalP"/>
    </source>
</evidence>
<dbReference type="EMBL" id="JARKIB010000038">
    <property type="protein sequence ID" value="KAJ7759925.1"/>
    <property type="molecule type" value="Genomic_DNA"/>
</dbReference>
<reference evidence="2" key="1">
    <citation type="submission" date="2023-03" db="EMBL/GenBank/DDBJ databases">
        <title>Massive genome expansion in bonnet fungi (Mycena s.s.) driven by repeated elements and novel gene families across ecological guilds.</title>
        <authorList>
            <consortium name="Lawrence Berkeley National Laboratory"/>
            <person name="Harder C.B."/>
            <person name="Miyauchi S."/>
            <person name="Viragh M."/>
            <person name="Kuo A."/>
            <person name="Thoen E."/>
            <person name="Andreopoulos B."/>
            <person name="Lu D."/>
            <person name="Skrede I."/>
            <person name="Drula E."/>
            <person name="Henrissat B."/>
            <person name="Morin E."/>
            <person name="Kohler A."/>
            <person name="Barry K."/>
            <person name="LaButti K."/>
            <person name="Morin E."/>
            <person name="Salamov A."/>
            <person name="Lipzen A."/>
            <person name="Mereny Z."/>
            <person name="Hegedus B."/>
            <person name="Baldrian P."/>
            <person name="Stursova M."/>
            <person name="Weitz H."/>
            <person name="Taylor A."/>
            <person name="Grigoriev I.V."/>
            <person name="Nagy L.G."/>
            <person name="Martin F."/>
            <person name="Kauserud H."/>
        </authorList>
    </citation>
    <scope>NUCLEOTIDE SEQUENCE</scope>
    <source>
        <strain evidence="2">CBHHK182m</strain>
    </source>
</reference>
<proteinExistence type="predicted"/>
<dbReference type="Proteomes" id="UP001215598">
    <property type="component" value="Unassembled WGS sequence"/>
</dbReference>
<gene>
    <name evidence="2" type="ORF">B0H16DRAFT_1533030</name>
</gene>